<name>A0A328YBR9_9FLAO</name>
<dbReference type="GO" id="GO:0030153">
    <property type="term" value="P:bacteriocin immunity"/>
    <property type="evidence" value="ECO:0007669"/>
    <property type="project" value="InterPro"/>
</dbReference>
<keyword evidence="4" id="KW-1185">Reference proteome</keyword>
<evidence type="ECO:0000259" key="2">
    <source>
        <dbReference type="Pfam" id="PF06713"/>
    </source>
</evidence>
<keyword evidence="1" id="KW-1133">Transmembrane helix</keyword>
<comment type="caution">
    <text evidence="3">The sequence shown here is derived from an EMBL/GenBank/DDBJ whole genome shotgun (WGS) entry which is preliminary data.</text>
</comment>
<evidence type="ECO:0000313" key="3">
    <source>
        <dbReference type="EMBL" id="RAR70654.1"/>
    </source>
</evidence>
<dbReference type="RefSeq" id="WP_112113776.1">
    <property type="nucleotide sequence ID" value="NZ_QLSZ01000010.1"/>
</dbReference>
<evidence type="ECO:0000313" key="4">
    <source>
        <dbReference type="Proteomes" id="UP000248840"/>
    </source>
</evidence>
<evidence type="ECO:0000256" key="1">
    <source>
        <dbReference type="SAM" id="Phobius"/>
    </source>
</evidence>
<feature type="domain" description="Uncharacterized protein YyaB-like PH" evidence="2">
    <location>
        <begin position="58"/>
        <end position="135"/>
    </location>
</feature>
<proteinExistence type="predicted"/>
<dbReference type="EMBL" id="QLSZ01000010">
    <property type="protein sequence ID" value="RAR70654.1"/>
    <property type="molecule type" value="Genomic_DNA"/>
</dbReference>
<dbReference type="Pfam" id="PF06713">
    <property type="entry name" value="bPH_4"/>
    <property type="match status" value="1"/>
</dbReference>
<dbReference type="Proteomes" id="UP000248840">
    <property type="component" value="Unassembled WGS sequence"/>
</dbReference>
<keyword evidence="1" id="KW-0812">Transmembrane</keyword>
<keyword evidence="1" id="KW-0472">Membrane</keyword>
<gene>
    <name evidence="3" type="ORF">CLV55_11054</name>
</gene>
<organism evidence="3 4">
    <name type="scientific">Flavobacterium aciduliphilum</name>
    <dbReference type="NCBI Taxonomy" id="1101402"/>
    <lineage>
        <taxon>Bacteria</taxon>
        <taxon>Pseudomonadati</taxon>
        <taxon>Bacteroidota</taxon>
        <taxon>Flavobacteriia</taxon>
        <taxon>Flavobacteriales</taxon>
        <taxon>Flavobacteriaceae</taxon>
        <taxon>Flavobacterium</taxon>
    </lineage>
</organism>
<sequence>MHRFFSTKNTFTLIILWAVVLFFITTIVLNYVIGNIPLIPLYIVSIVTGFMVWVIFDTRYVIKNDNLYYRSGPIRGRIDIKKITSLKKYSGLNVPVLLKPALDTKGFIITYNKYDDVFISPKKSEQFIEELMKINPNIKII</sequence>
<feature type="transmembrane region" description="Helical" evidence="1">
    <location>
        <begin position="12"/>
        <end position="33"/>
    </location>
</feature>
<reference evidence="3 4" key="1">
    <citation type="submission" date="2018-06" db="EMBL/GenBank/DDBJ databases">
        <title>Genomic Encyclopedia of Archaeal and Bacterial Type Strains, Phase II (KMG-II): from individual species to whole genera.</title>
        <authorList>
            <person name="Goeker M."/>
        </authorList>
    </citation>
    <scope>NUCLEOTIDE SEQUENCE [LARGE SCALE GENOMIC DNA]</scope>
    <source>
        <strain evidence="3 4">DSM 25663</strain>
    </source>
</reference>
<feature type="transmembrane region" description="Helical" evidence="1">
    <location>
        <begin position="39"/>
        <end position="56"/>
    </location>
</feature>
<dbReference type="OrthoDB" id="1437824at2"/>
<protein>
    <submittedName>
        <fullName evidence="3">PH (Pleckstrin Homology) domain-containing protein</fullName>
    </submittedName>
</protein>
<dbReference type="AlphaFoldDB" id="A0A328YBR9"/>
<accession>A0A328YBR9</accession>
<dbReference type="InterPro" id="IPR009589">
    <property type="entry name" value="PH_YyaB-like"/>
</dbReference>